<organism evidence="1 2">
    <name type="scientific">Nepenthes gracilis</name>
    <name type="common">Slender pitcher plant</name>
    <dbReference type="NCBI Taxonomy" id="150966"/>
    <lineage>
        <taxon>Eukaryota</taxon>
        <taxon>Viridiplantae</taxon>
        <taxon>Streptophyta</taxon>
        <taxon>Embryophyta</taxon>
        <taxon>Tracheophyta</taxon>
        <taxon>Spermatophyta</taxon>
        <taxon>Magnoliopsida</taxon>
        <taxon>eudicotyledons</taxon>
        <taxon>Gunneridae</taxon>
        <taxon>Pentapetalae</taxon>
        <taxon>Caryophyllales</taxon>
        <taxon>Nepenthaceae</taxon>
        <taxon>Nepenthes</taxon>
    </lineage>
</organism>
<comment type="caution">
    <text evidence="1">The sequence shown here is derived from an EMBL/GenBank/DDBJ whole genome shotgun (WGS) entry which is preliminary data.</text>
</comment>
<accession>A0AAD3TEC8</accession>
<proteinExistence type="predicted"/>
<gene>
    <name evidence="1" type="ORF">Nepgr_029828</name>
</gene>
<reference evidence="1" key="1">
    <citation type="submission" date="2023-05" db="EMBL/GenBank/DDBJ databases">
        <title>Nepenthes gracilis genome sequencing.</title>
        <authorList>
            <person name="Fukushima K."/>
        </authorList>
    </citation>
    <scope>NUCLEOTIDE SEQUENCE</scope>
    <source>
        <strain evidence="1">SING2019-196</strain>
    </source>
</reference>
<dbReference type="EMBL" id="BSYO01000033">
    <property type="protein sequence ID" value="GMH27985.1"/>
    <property type="molecule type" value="Genomic_DNA"/>
</dbReference>
<sequence>MNAVKRKRCSSSDMENAVSRDSFAAGRCHEPPVAPAGHPAAVSRFLALVATPDYSWNEDGLAACRWLREPLVLRQLISRRLVSRLPACSALNALQVSVAFC</sequence>
<evidence type="ECO:0000313" key="2">
    <source>
        <dbReference type="Proteomes" id="UP001279734"/>
    </source>
</evidence>
<evidence type="ECO:0000313" key="1">
    <source>
        <dbReference type="EMBL" id="GMH27985.1"/>
    </source>
</evidence>
<keyword evidence="2" id="KW-1185">Reference proteome</keyword>
<dbReference type="Proteomes" id="UP001279734">
    <property type="component" value="Unassembled WGS sequence"/>
</dbReference>
<dbReference type="AlphaFoldDB" id="A0AAD3TEC8"/>
<name>A0AAD3TEC8_NEPGR</name>
<protein>
    <submittedName>
        <fullName evidence="1">Uncharacterized protein</fullName>
    </submittedName>
</protein>